<feature type="transmembrane region" description="Helical" evidence="7">
    <location>
        <begin position="71"/>
        <end position="91"/>
    </location>
</feature>
<dbReference type="Proteomes" id="UP001598130">
    <property type="component" value="Unassembled WGS sequence"/>
</dbReference>
<feature type="transmembrane region" description="Helical" evidence="7">
    <location>
        <begin position="251"/>
        <end position="269"/>
    </location>
</feature>
<evidence type="ECO:0000256" key="6">
    <source>
        <dbReference type="ARBA" id="ARBA00023136"/>
    </source>
</evidence>
<feature type="transmembrane region" description="Helical" evidence="7">
    <location>
        <begin position="98"/>
        <end position="117"/>
    </location>
</feature>
<keyword evidence="2" id="KW-0813">Transport</keyword>
<keyword evidence="5 7" id="KW-1133">Transmembrane helix</keyword>
<dbReference type="EMBL" id="JAOTJD010000023">
    <property type="protein sequence ID" value="MFD3264842.1"/>
    <property type="molecule type" value="Genomic_DNA"/>
</dbReference>
<evidence type="ECO:0000256" key="7">
    <source>
        <dbReference type="SAM" id="Phobius"/>
    </source>
</evidence>
<dbReference type="CDD" id="cd17503">
    <property type="entry name" value="MFS_LmrB_MDR_like"/>
    <property type="match status" value="1"/>
</dbReference>
<dbReference type="Gene3D" id="1.20.1250.20">
    <property type="entry name" value="MFS general substrate transporter like domains"/>
    <property type="match status" value="1"/>
</dbReference>
<dbReference type="RefSeq" id="WP_377370394.1">
    <property type="nucleotide sequence ID" value="NZ_JAOTJD010000023.1"/>
</dbReference>
<evidence type="ECO:0000313" key="9">
    <source>
        <dbReference type="EMBL" id="MFD3264842.1"/>
    </source>
</evidence>
<reference evidence="9 10" key="1">
    <citation type="submission" date="2022-09" db="EMBL/GenBank/DDBJ databases">
        <title>New species of Phenylobacterium.</title>
        <authorList>
            <person name="Mieszkin S."/>
        </authorList>
    </citation>
    <scope>NUCLEOTIDE SEQUENCE [LARGE SCALE GENOMIC DNA]</scope>
    <source>
        <strain evidence="9 10">HK31-G</strain>
    </source>
</reference>
<keyword evidence="10" id="KW-1185">Reference proteome</keyword>
<feature type="transmembrane region" description="Helical" evidence="7">
    <location>
        <begin position="354"/>
        <end position="371"/>
    </location>
</feature>
<feature type="transmembrane region" description="Helical" evidence="7">
    <location>
        <begin position="187"/>
        <end position="207"/>
    </location>
</feature>
<dbReference type="InterPro" id="IPR020846">
    <property type="entry name" value="MFS_dom"/>
</dbReference>
<feature type="transmembrane region" description="Helical" evidence="7">
    <location>
        <begin position="219"/>
        <end position="239"/>
    </location>
</feature>
<evidence type="ECO:0000256" key="5">
    <source>
        <dbReference type="ARBA" id="ARBA00022989"/>
    </source>
</evidence>
<protein>
    <submittedName>
        <fullName evidence="9">DHA2 family efflux MFS transporter permease subunit</fullName>
    </submittedName>
</protein>
<proteinExistence type="predicted"/>
<accession>A0ABW6CP36</accession>
<evidence type="ECO:0000313" key="10">
    <source>
        <dbReference type="Proteomes" id="UP001598130"/>
    </source>
</evidence>
<keyword evidence="4 7" id="KW-0812">Transmembrane</keyword>
<dbReference type="PROSITE" id="PS50850">
    <property type="entry name" value="MFS"/>
    <property type="match status" value="1"/>
</dbReference>
<gene>
    <name evidence="9" type="ORF">OCL97_12840</name>
</gene>
<evidence type="ECO:0000259" key="8">
    <source>
        <dbReference type="PROSITE" id="PS50850"/>
    </source>
</evidence>
<sequence length="536" mass="56459">MADAAVIAPAQPGAPGGHVTASGAVDWTKVFLGFGGMVIGQFMAVLDVQIVASSLAQIQAGVGASADQISWVQTIYLLAEVVMIPLAAYFSKMWGTRPFFMAATVVFIAASILTGMATSFEMMIVTRAIQGLAGGAMIPQVFAAAMTVFPLERRITANVVVGLIVTLAPTIGPTVGGHLTDAFGWRWLFYINVIPGLLSLFLVARYADFDKGDPSLAKGIDWTGLAFMAVFLLSMQYVLEEGSGEGWLKDDAILWLSVLAALAGAAFVWRQLTYRQPIVSLAPFSDRNFVIGTVMNFVSGMSLYSGTFVLPLYLAQVRDYSPGQVGTTMLVSGLAMFLAAPIAGRVIRAMDLRIGMVLGFSLVGIGLGQGIHVGDDWGFNEFLVLQVCRGLGAMIAMIAASQMSISTLPLSMMKDGSGLLNLIRNVGGAVGLAMVTTILSRMSAVHMGTLSASLNSGSLEAQEMMTRLAAMMQAAGALDPQGGMYKMMGMMLQRKALVMAFADVFMFLTIGCAAAVVLALLARPAPAAPAQPPGSR</sequence>
<dbReference type="NCBIfam" id="TIGR00711">
    <property type="entry name" value="efflux_EmrB"/>
    <property type="match status" value="1"/>
</dbReference>
<evidence type="ECO:0000256" key="2">
    <source>
        <dbReference type="ARBA" id="ARBA00022448"/>
    </source>
</evidence>
<dbReference type="PANTHER" id="PTHR23501">
    <property type="entry name" value="MAJOR FACILITATOR SUPERFAMILY"/>
    <property type="match status" value="1"/>
</dbReference>
<dbReference type="InterPro" id="IPR036259">
    <property type="entry name" value="MFS_trans_sf"/>
</dbReference>
<feature type="domain" description="Major facilitator superfamily (MFS) profile" evidence="8">
    <location>
        <begin position="33"/>
        <end position="527"/>
    </location>
</feature>
<dbReference type="SUPFAM" id="SSF103473">
    <property type="entry name" value="MFS general substrate transporter"/>
    <property type="match status" value="1"/>
</dbReference>
<feature type="transmembrane region" description="Helical" evidence="7">
    <location>
        <begin position="129"/>
        <end position="149"/>
    </location>
</feature>
<feature type="transmembrane region" description="Helical" evidence="7">
    <location>
        <begin position="289"/>
        <end position="313"/>
    </location>
</feature>
<evidence type="ECO:0000256" key="3">
    <source>
        <dbReference type="ARBA" id="ARBA00022475"/>
    </source>
</evidence>
<dbReference type="InterPro" id="IPR011701">
    <property type="entry name" value="MFS"/>
</dbReference>
<feature type="transmembrane region" description="Helical" evidence="7">
    <location>
        <begin position="391"/>
        <end position="410"/>
    </location>
</feature>
<evidence type="ECO:0000256" key="1">
    <source>
        <dbReference type="ARBA" id="ARBA00004651"/>
    </source>
</evidence>
<comment type="caution">
    <text evidence="9">The sequence shown here is derived from an EMBL/GenBank/DDBJ whole genome shotgun (WGS) entry which is preliminary data.</text>
</comment>
<feature type="transmembrane region" description="Helical" evidence="7">
    <location>
        <begin position="497"/>
        <end position="522"/>
    </location>
</feature>
<organism evidence="9 10">
    <name type="scientific">Phenylobacterium ferrooxidans</name>
    <dbReference type="NCBI Taxonomy" id="2982689"/>
    <lineage>
        <taxon>Bacteria</taxon>
        <taxon>Pseudomonadati</taxon>
        <taxon>Pseudomonadota</taxon>
        <taxon>Alphaproteobacteria</taxon>
        <taxon>Caulobacterales</taxon>
        <taxon>Caulobacteraceae</taxon>
        <taxon>Phenylobacterium</taxon>
    </lineage>
</organism>
<dbReference type="Pfam" id="PF07690">
    <property type="entry name" value="MFS_1"/>
    <property type="match status" value="1"/>
</dbReference>
<feature type="transmembrane region" description="Helical" evidence="7">
    <location>
        <begin position="30"/>
        <end position="51"/>
    </location>
</feature>
<feature type="transmembrane region" description="Helical" evidence="7">
    <location>
        <begin position="325"/>
        <end position="347"/>
    </location>
</feature>
<keyword evidence="6 7" id="KW-0472">Membrane</keyword>
<keyword evidence="3" id="KW-1003">Cell membrane</keyword>
<dbReference type="Gene3D" id="1.20.1720.10">
    <property type="entry name" value="Multidrug resistance protein D"/>
    <property type="match status" value="1"/>
</dbReference>
<dbReference type="InterPro" id="IPR004638">
    <property type="entry name" value="EmrB-like"/>
</dbReference>
<name>A0ABW6CP36_9CAUL</name>
<evidence type="ECO:0000256" key="4">
    <source>
        <dbReference type="ARBA" id="ARBA00022692"/>
    </source>
</evidence>
<comment type="subcellular location">
    <subcellularLocation>
        <location evidence="1">Cell membrane</location>
        <topology evidence="1">Multi-pass membrane protein</topology>
    </subcellularLocation>
</comment>
<feature type="transmembrane region" description="Helical" evidence="7">
    <location>
        <begin position="156"/>
        <end position="175"/>
    </location>
</feature>
<dbReference type="PANTHER" id="PTHR23501:SF51">
    <property type="entry name" value="MULTIDRUG RESISTANCE PROTEIN B"/>
    <property type="match status" value="1"/>
</dbReference>